<dbReference type="EMBL" id="CP144542">
    <property type="protein sequence ID" value="WVW81919.1"/>
    <property type="molecule type" value="Genomic_DNA"/>
</dbReference>
<organism evidence="1">
    <name type="scientific">Kwoniella bestiolae CBS 10118</name>
    <dbReference type="NCBI Taxonomy" id="1296100"/>
    <lineage>
        <taxon>Eukaryota</taxon>
        <taxon>Fungi</taxon>
        <taxon>Dikarya</taxon>
        <taxon>Basidiomycota</taxon>
        <taxon>Agaricomycotina</taxon>
        <taxon>Tremellomycetes</taxon>
        <taxon>Tremellales</taxon>
        <taxon>Cryptococcaceae</taxon>
        <taxon>Kwoniella</taxon>
    </lineage>
</organism>
<dbReference type="EMBL" id="KI894019">
    <property type="protein sequence ID" value="OCF27778.1"/>
    <property type="molecule type" value="Genomic_DNA"/>
</dbReference>
<evidence type="ECO:0008006" key="4">
    <source>
        <dbReference type="Google" id="ProtNLM"/>
    </source>
</evidence>
<reference evidence="2" key="2">
    <citation type="submission" date="2013-07" db="EMBL/GenBank/DDBJ databases">
        <authorList>
            <consortium name="The Broad Institute Genome Sequencing Platform"/>
            <person name="Cuomo C."/>
            <person name="Litvintseva A."/>
            <person name="Chen Y."/>
            <person name="Heitman J."/>
            <person name="Sun S."/>
            <person name="Springer D."/>
            <person name="Dromer F."/>
            <person name="Young S.K."/>
            <person name="Zeng Q."/>
            <person name="Gargeya S."/>
            <person name="Fitzgerald M."/>
            <person name="Abouelleil A."/>
            <person name="Alvarado L."/>
            <person name="Berlin A.M."/>
            <person name="Chapman S.B."/>
            <person name="Dewar J."/>
            <person name="Goldberg J."/>
            <person name="Griggs A."/>
            <person name="Gujja S."/>
            <person name="Hansen M."/>
            <person name="Howarth C."/>
            <person name="Imamovic A."/>
            <person name="Larimer J."/>
            <person name="McCowan C."/>
            <person name="Murphy C."/>
            <person name="Pearson M."/>
            <person name="Priest M."/>
            <person name="Roberts A."/>
            <person name="Saif S."/>
            <person name="Shea T."/>
            <person name="Sykes S."/>
            <person name="Wortman J."/>
            <person name="Nusbaum C."/>
            <person name="Birren B."/>
        </authorList>
    </citation>
    <scope>NUCLEOTIDE SEQUENCE</scope>
    <source>
        <strain evidence="2">CBS 10118</strain>
    </source>
</reference>
<evidence type="ECO:0000313" key="3">
    <source>
        <dbReference type="Proteomes" id="UP000092730"/>
    </source>
</evidence>
<keyword evidence="3" id="KW-1185">Reference proteome</keyword>
<evidence type="ECO:0000313" key="1">
    <source>
        <dbReference type="EMBL" id="OCF27778.1"/>
    </source>
</evidence>
<protein>
    <recommendedName>
        <fullName evidence="4">BTB domain-containing protein</fullName>
    </recommendedName>
</protein>
<dbReference type="GeneID" id="30207026"/>
<reference evidence="2" key="4">
    <citation type="submission" date="2024-02" db="EMBL/GenBank/DDBJ databases">
        <title>Comparative genomics of Cryptococcus and Kwoniella reveals pathogenesis evolution and contrasting modes of karyotype evolution via chromosome fusion or intercentromeric recombination.</title>
        <authorList>
            <person name="Coelho M.A."/>
            <person name="David-Palma M."/>
            <person name="Shea T."/>
            <person name="Bowers K."/>
            <person name="McGinley-Smith S."/>
            <person name="Mohammad A.W."/>
            <person name="Gnirke A."/>
            <person name="Yurkov A.M."/>
            <person name="Nowrousian M."/>
            <person name="Sun S."/>
            <person name="Cuomo C.A."/>
            <person name="Heitman J."/>
        </authorList>
    </citation>
    <scope>NUCLEOTIDE SEQUENCE</scope>
    <source>
        <strain evidence="2">CBS 10118</strain>
    </source>
</reference>
<dbReference type="AlphaFoldDB" id="A0A1B9G9S2"/>
<proteinExistence type="predicted"/>
<reference evidence="1" key="3">
    <citation type="submission" date="2014-01" db="EMBL/GenBank/DDBJ databases">
        <title>Evolution of pathogenesis and genome organization in the Tremellales.</title>
        <authorList>
            <person name="Cuomo C."/>
            <person name="Litvintseva A."/>
            <person name="Heitman J."/>
            <person name="Chen Y."/>
            <person name="Sun S."/>
            <person name="Springer D."/>
            <person name="Dromer F."/>
            <person name="Young S."/>
            <person name="Zeng Q."/>
            <person name="Chapman S."/>
            <person name="Gujja S."/>
            <person name="Saif S."/>
            <person name="Birren B."/>
        </authorList>
    </citation>
    <scope>NUCLEOTIDE SEQUENCE</scope>
    <source>
        <strain evidence="1">CBS 10118</strain>
    </source>
</reference>
<dbReference type="Proteomes" id="UP000092730">
    <property type="component" value="Chromosome 2"/>
</dbReference>
<dbReference type="RefSeq" id="XP_019048848.1">
    <property type="nucleotide sequence ID" value="XM_019189286.1"/>
</dbReference>
<accession>A0A1B9G9S2</accession>
<dbReference type="KEGG" id="kbi:30207026"/>
<sequence length="262" mass="29940">MSAQDIRTSPRFHPRYKFRFPQQVILVASDNLHFAVFKEDLLFSSQVFATAFSFPQPESHPDSPNVNFDECYVDALAKAIHIEASEKVSEWFIVILGSTQPICPMSDLEDTVSLIELCEKYEISSSIIKVLKDRMQNLIDNYPWKWLELASKLDDREMGGKALRKMGQEGFLNGDKPITPHSTLWNRLSRLDPKWVIPLMSMAFSLPSDTDFPDFYSSSTAAATFQSGNGKSTEHCHGKTIKTLRSTQYWIERCDQFVRGQI</sequence>
<evidence type="ECO:0000313" key="2">
    <source>
        <dbReference type="EMBL" id="WVW81919.1"/>
    </source>
</evidence>
<name>A0A1B9G9S2_9TREE</name>
<dbReference type="VEuPathDB" id="FungiDB:I302_02627"/>
<reference evidence="1" key="1">
    <citation type="submission" date="2013-07" db="EMBL/GenBank/DDBJ databases">
        <title>The Genome Sequence of Cryptococcus bestiolae CBS10118.</title>
        <authorList>
            <consortium name="The Broad Institute Genome Sequencing Platform"/>
            <person name="Cuomo C."/>
            <person name="Litvintseva A."/>
            <person name="Chen Y."/>
            <person name="Heitman J."/>
            <person name="Sun S."/>
            <person name="Springer D."/>
            <person name="Dromer F."/>
            <person name="Young S.K."/>
            <person name="Zeng Q."/>
            <person name="Gargeya S."/>
            <person name="Fitzgerald M."/>
            <person name="Abouelleil A."/>
            <person name="Alvarado L."/>
            <person name="Berlin A.M."/>
            <person name="Chapman S.B."/>
            <person name="Dewar J."/>
            <person name="Goldberg J."/>
            <person name="Griggs A."/>
            <person name="Gujja S."/>
            <person name="Hansen M."/>
            <person name="Howarth C."/>
            <person name="Imamovic A."/>
            <person name="Larimer J."/>
            <person name="McCowan C."/>
            <person name="Murphy C."/>
            <person name="Pearson M."/>
            <person name="Priest M."/>
            <person name="Roberts A."/>
            <person name="Saif S."/>
            <person name="Shea T."/>
            <person name="Sykes S."/>
            <person name="Wortman J."/>
            <person name="Nusbaum C."/>
            <person name="Birren B."/>
        </authorList>
    </citation>
    <scope>NUCLEOTIDE SEQUENCE [LARGE SCALE GENOMIC DNA]</scope>
    <source>
        <strain evidence="1">CBS 10118</strain>
    </source>
</reference>
<gene>
    <name evidence="1" type="ORF">I302_02627</name>
    <name evidence="2" type="ORF">I302_103922</name>
</gene>